<dbReference type="Gene3D" id="4.10.60.10">
    <property type="entry name" value="Zinc finger, CCHC-type"/>
    <property type="match status" value="1"/>
</dbReference>
<evidence type="ECO:0000256" key="7">
    <source>
        <dbReference type="ARBA" id="ARBA00022918"/>
    </source>
</evidence>
<keyword evidence="3" id="KW-0548">Nucleotidyltransferase</keyword>
<evidence type="ECO:0000256" key="3">
    <source>
        <dbReference type="ARBA" id="ARBA00022695"/>
    </source>
</evidence>
<evidence type="ECO:0000313" key="12">
    <source>
        <dbReference type="EMBL" id="KAJ8761816.1"/>
    </source>
</evidence>
<dbReference type="InterPro" id="IPR036875">
    <property type="entry name" value="Znf_CCHC_sf"/>
</dbReference>
<dbReference type="InterPro" id="IPR050951">
    <property type="entry name" value="Retrovirus_Pol_polyprotein"/>
</dbReference>
<dbReference type="SUPFAM" id="SSF56672">
    <property type="entry name" value="DNA/RNA polymerases"/>
    <property type="match status" value="1"/>
</dbReference>
<evidence type="ECO:0000256" key="2">
    <source>
        <dbReference type="ARBA" id="ARBA00022679"/>
    </source>
</evidence>
<evidence type="ECO:0000256" key="9">
    <source>
        <dbReference type="SAM" id="MobiDB-lite"/>
    </source>
</evidence>
<evidence type="ECO:0000256" key="5">
    <source>
        <dbReference type="ARBA" id="ARBA00022759"/>
    </source>
</evidence>
<dbReference type="GO" id="GO:0003964">
    <property type="term" value="F:RNA-directed DNA polymerase activity"/>
    <property type="evidence" value="ECO:0007669"/>
    <property type="project" value="UniProtKB-KW"/>
</dbReference>
<keyword evidence="4" id="KW-0540">Nuclease</keyword>
<keyword evidence="5" id="KW-0255">Endonuclease</keyword>
<feature type="region of interest" description="Disordered" evidence="9">
    <location>
        <begin position="170"/>
        <end position="220"/>
    </location>
</feature>
<dbReference type="CDD" id="cd01647">
    <property type="entry name" value="RT_LTR"/>
    <property type="match status" value="1"/>
</dbReference>
<reference evidence="12 13" key="1">
    <citation type="submission" date="2021-09" db="EMBL/GenBank/DDBJ databases">
        <title>Genomic insights and catalytic innovation underlie evolution of tropane alkaloids biosynthesis.</title>
        <authorList>
            <person name="Wang Y.-J."/>
            <person name="Tian T."/>
            <person name="Huang J.-P."/>
            <person name="Huang S.-X."/>
        </authorList>
    </citation>
    <scope>NUCLEOTIDE SEQUENCE [LARGE SCALE GENOMIC DNA]</scope>
    <source>
        <strain evidence="12">KIB-2018</strain>
        <tissue evidence="12">Leaf</tissue>
    </source>
</reference>
<keyword evidence="8" id="KW-0479">Metal-binding</keyword>
<feature type="domain" description="CCHC-type" evidence="10">
    <location>
        <begin position="160"/>
        <end position="175"/>
    </location>
</feature>
<evidence type="ECO:0000256" key="4">
    <source>
        <dbReference type="ARBA" id="ARBA00022722"/>
    </source>
</evidence>
<dbReference type="GO" id="GO:0006508">
    <property type="term" value="P:proteolysis"/>
    <property type="evidence" value="ECO:0007669"/>
    <property type="project" value="UniProtKB-KW"/>
</dbReference>
<keyword evidence="1" id="KW-0645">Protease</keyword>
<dbReference type="Proteomes" id="UP001159364">
    <property type="component" value="Linkage Group LG06"/>
</dbReference>
<dbReference type="CDD" id="cd09274">
    <property type="entry name" value="RNase_HI_RT_Ty3"/>
    <property type="match status" value="1"/>
</dbReference>
<dbReference type="Pfam" id="PF17917">
    <property type="entry name" value="RT_RNaseH"/>
    <property type="match status" value="1"/>
</dbReference>
<dbReference type="PROSITE" id="PS50158">
    <property type="entry name" value="ZF_CCHC"/>
    <property type="match status" value="1"/>
</dbReference>
<dbReference type="Gene3D" id="3.30.70.270">
    <property type="match status" value="2"/>
</dbReference>
<protein>
    <recommendedName>
        <fullName evidence="14">Reverse transcriptase</fullName>
    </recommendedName>
</protein>
<dbReference type="GO" id="GO:0004519">
    <property type="term" value="F:endonuclease activity"/>
    <property type="evidence" value="ECO:0007669"/>
    <property type="project" value="UniProtKB-KW"/>
</dbReference>
<keyword evidence="13" id="KW-1185">Reference proteome</keyword>
<feature type="domain" description="Reverse transcriptase" evidence="11">
    <location>
        <begin position="334"/>
        <end position="513"/>
    </location>
</feature>
<name>A0AAV8T4W2_9ROSI</name>
<gene>
    <name evidence="12" type="ORF">K2173_004665</name>
</gene>
<keyword evidence="8" id="KW-0863">Zinc-finger</keyword>
<evidence type="ECO:0000256" key="8">
    <source>
        <dbReference type="PROSITE-ProRule" id="PRU00047"/>
    </source>
</evidence>
<accession>A0AAV8T4W2</accession>
<keyword evidence="6" id="KW-0378">Hydrolase</keyword>
<dbReference type="PROSITE" id="PS50878">
    <property type="entry name" value="RT_POL"/>
    <property type="match status" value="1"/>
</dbReference>
<evidence type="ECO:0000313" key="13">
    <source>
        <dbReference type="Proteomes" id="UP001159364"/>
    </source>
</evidence>
<dbReference type="GO" id="GO:0008233">
    <property type="term" value="F:peptidase activity"/>
    <property type="evidence" value="ECO:0007669"/>
    <property type="project" value="UniProtKB-KW"/>
</dbReference>
<proteinExistence type="predicted"/>
<dbReference type="PANTHER" id="PTHR37984:SF5">
    <property type="entry name" value="PROTEIN NYNRIN-LIKE"/>
    <property type="match status" value="1"/>
</dbReference>
<dbReference type="InterPro" id="IPR041373">
    <property type="entry name" value="RT_RNaseH"/>
</dbReference>
<evidence type="ECO:0008006" key="14">
    <source>
        <dbReference type="Google" id="ProtNLM"/>
    </source>
</evidence>
<evidence type="ECO:0000256" key="1">
    <source>
        <dbReference type="ARBA" id="ARBA00022670"/>
    </source>
</evidence>
<keyword evidence="8" id="KW-0862">Zinc</keyword>
<feature type="compositionally biased region" description="Polar residues" evidence="9">
    <location>
        <begin position="115"/>
        <end position="127"/>
    </location>
</feature>
<keyword evidence="7" id="KW-0695">RNA-directed DNA polymerase</keyword>
<dbReference type="EMBL" id="JAIWQS010000006">
    <property type="protein sequence ID" value="KAJ8761816.1"/>
    <property type="molecule type" value="Genomic_DNA"/>
</dbReference>
<sequence>MIVVEYERRFTQLSRYASELMFSEVAKCRRFESGLHLAIREKVVVQNFGDFQQLVEATLRVENIENIKSAVSRKRKGREQFRRGGGTSIPERSARTFPVQFEERSTGGSRPRPMRTSTVSHQASTVGGSRRGDGERPPLPKCELCGRYHRGEFFSASGACFNYGQRGHIAKQCPKPDKREGSQMQASKRTEAMGQKAVTEVGSSSVPKRAYPPDRSRGQAPARVFAMTREEAETAPEVVTGMDTLEKYHANLECKQKTVKFELEDGRKVVFMGDRKVSLPQIVSAMVAERMMSKGCEAYLAYVLDAEADRGRLEDIPVVREFPDVFPEELPGLPPPRKIKFPVELLPAPVLFVKKKDGSLRMCVDYRKLNHATVKNRYSLPRIDDLFDQLQGARVFSKIDLRSGYHQLRMKETDVSKTAFRTRYGHFEFLVMPFGLTNAPAVFMDLMNRVFKSFLDQFIIVFIDDILVYSKSDEEHEDHLRVALETLRKNELYAKFDKCEFWLREVVFLGHVISEHGVHVDPQKIEAVVKWEAPKNVAEVRSFLGLAGYYRRFVEGFSLIAAPLSKLTRKNQKFEWTEECQSSFEKLKNRLTTAPILTLPYGDDGYIMYSDASRKGLGCVLMQGEKVIAYASRQLKPYEMNYPIHDLELAAIIFALKIWRHYLYGVTTRVFTDHKSLKYLLTQKDLNLRQRRWLELLKDYDLVIDYHPGKANVVADALSRKSTMEHVETVYLPLLKELARLDVSLKQVEPDCILANFRVRLVLRGKIKELQERDEYLMCQQVKTEHQAPSGKLNPLPIPE</sequence>
<comment type="caution">
    <text evidence="12">The sequence shown here is derived from an EMBL/GenBank/DDBJ whole genome shotgun (WGS) entry which is preliminary data.</text>
</comment>
<dbReference type="InterPro" id="IPR000477">
    <property type="entry name" value="RT_dom"/>
</dbReference>
<dbReference type="FunFam" id="3.30.70.270:FF:000020">
    <property type="entry name" value="Transposon Tf2-6 polyprotein-like Protein"/>
    <property type="match status" value="1"/>
</dbReference>
<dbReference type="GO" id="GO:0003676">
    <property type="term" value="F:nucleic acid binding"/>
    <property type="evidence" value="ECO:0007669"/>
    <property type="project" value="InterPro"/>
</dbReference>
<dbReference type="Pfam" id="PF00078">
    <property type="entry name" value="RVT_1"/>
    <property type="match status" value="1"/>
</dbReference>
<dbReference type="InterPro" id="IPR043502">
    <property type="entry name" value="DNA/RNA_pol_sf"/>
</dbReference>
<dbReference type="InterPro" id="IPR043128">
    <property type="entry name" value="Rev_trsase/Diguanyl_cyclase"/>
</dbReference>
<dbReference type="FunFam" id="3.10.10.10:FF:000007">
    <property type="entry name" value="Retrovirus-related Pol polyprotein from transposon 17.6-like Protein"/>
    <property type="match status" value="1"/>
</dbReference>
<dbReference type="GO" id="GO:0008270">
    <property type="term" value="F:zinc ion binding"/>
    <property type="evidence" value="ECO:0007669"/>
    <property type="project" value="UniProtKB-KW"/>
</dbReference>
<organism evidence="12 13">
    <name type="scientific">Erythroxylum novogranatense</name>
    <dbReference type="NCBI Taxonomy" id="1862640"/>
    <lineage>
        <taxon>Eukaryota</taxon>
        <taxon>Viridiplantae</taxon>
        <taxon>Streptophyta</taxon>
        <taxon>Embryophyta</taxon>
        <taxon>Tracheophyta</taxon>
        <taxon>Spermatophyta</taxon>
        <taxon>Magnoliopsida</taxon>
        <taxon>eudicotyledons</taxon>
        <taxon>Gunneridae</taxon>
        <taxon>Pentapetalae</taxon>
        <taxon>rosids</taxon>
        <taxon>fabids</taxon>
        <taxon>Malpighiales</taxon>
        <taxon>Erythroxylaceae</taxon>
        <taxon>Erythroxylum</taxon>
    </lineage>
</organism>
<dbReference type="PANTHER" id="PTHR37984">
    <property type="entry name" value="PROTEIN CBG26694"/>
    <property type="match status" value="1"/>
</dbReference>
<evidence type="ECO:0000259" key="11">
    <source>
        <dbReference type="PROSITE" id="PS50878"/>
    </source>
</evidence>
<keyword evidence="2" id="KW-0808">Transferase</keyword>
<evidence type="ECO:0000259" key="10">
    <source>
        <dbReference type="PROSITE" id="PS50158"/>
    </source>
</evidence>
<dbReference type="AlphaFoldDB" id="A0AAV8T4W2"/>
<dbReference type="InterPro" id="IPR001878">
    <property type="entry name" value="Znf_CCHC"/>
</dbReference>
<dbReference type="SUPFAM" id="SSF57756">
    <property type="entry name" value="Retrovirus zinc finger-like domains"/>
    <property type="match status" value="1"/>
</dbReference>
<evidence type="ECO:0000256" key="6">
    <source>
        <dbReference type="ARBA" id="ARBA00022801"/>
    </source>
</evidence>
<feature type="region of interest" description="Disordered" evidence="9">
    <location>
        <begin position="100"/>
        <end position="138"/>
    </location>
</feature>